<reference evidence="1" key="1">
    <citation type="journal article" date="2015" name="Nature">
        <title>Complex archaea that bridge the gap between prokaryotes and eukaryotes.</title>
        <authorList>
            <person name="Spang A."/>
            <person name="Saw J.H."/>
            <person name="Jorgensen S.L."/>
            <person name="Zaremba-Niedzwiedzka K."/>
            <person name="Martijn J."/>
            <person name="Lind A.E."/>
            <person name="van Eijk R."/>
            <person name="Schleper C."/>
            <person name="Guy L."/>
            <person name="Ettema T.J."/>
        </authorList>
    </citation>
    <scope>NUCLEOTIDE SEQUENCE</scope>
</reference>
<name>A0A0F8VY87_9ZZZZ</name>
<dbReference type="EMBL" id="LAZR01068601">
    <property type="protein sequence ID" value="KKK49332.1"/>
    <property type="molecule type" value="Genomic_DNA"/>
</dbReference>
<proteinExistence type="predicted"/>
<protein>
    <submittedName>
        <fullName evidence="1">Uncharacterized protein</fullName>
    </submittedName>
</protein>
<comment type="caution">
    <text evidence="1">The sequence shown here is derived from an EMBL/GenBank/DDBJ whole genome shotgun (WGS) entry which is preliminary data.</text>
</comment>
<gene>
    <name evidence="1" type="ORF">LCGC14_3136100</name>
</gene>
<sequence>MDNQAKEILQKMPLDKIVMGCIYQINEEIKDRKQTPALFYEFREHLSKAVSSVPNPSGNESPIPQLSFMLEDFTRGISRMIVSMSSITPIILGRTAGLSKDQVSLIRRGIEDHIIGLVEQMLKKLVLDDHIEYDNFRSTKKGS</sequence>
<accession>A0A0F8VY87</accession>
<organism evidence="1">
    <name type="scientific">marine sediment metagenome</name>
    <dbReference type="NCBI Taxonomy" id="412755"/>
    <lineage>
        <taxon>unclassified sequences</taxon>
        <taxon>metagenomes</taxon>
        <taxon>ecological metagenomes</taxon>
    </lineage>
</organism>
<dbReference type="AlphaFoldDB" id="A0A0F8VY87"/>
<evidence type="ECO:0000313" key="1">
    <source>
        <dbReference type="EMBL" id="KKK49332.1"/>
    </source>
</evidence>